<proteinExistence type="predicted"/>
<keyword evidence="3" id="KW-1185">Reference proteome</keyword>
<dbReference type="RefSeq" id="WP_111347364.1">
    <property type="nucleotide sequence ID" value="NZ_QLII01000001.1"/>
</dbReference>
<comment type="caution">
    <text evidence="2">The sequence shown here is derived from an EMBL/GenBank/DDBJ whole genome shotgun (WGS) entry which is preliminary data.</text>
</comment>
<gene>
    <name evidence="2" type="ORF">HMF3257_28400</name>
</gene>
<sequence length="67" mass="7373">MTSAQGSHRLPPTKGLPLVFEQGVAWPQQVGACQQADEQAPGGEELRFAPSGQHNWVRHRDEVRQLG</sequence>
<evidence type="ECO:0000256" key="1">
    <source>
        <dbReference type="SAM" id="MobiDB-lite"/>
    </source>
</evidence>
<reference evidence="2 3" key="1">
    <citation type="submission" date="2018-06" db="EMBL/GenBank/DDBJ databases">
        <title>Spirosoma sp. HMF3257 Genome sequencing and assembly.</title>
        <authorList>
            <person name="Kang H."/>
            <person name="Cha I."/>
            <person name="Kim H."/>
            <person name="Kang J."/>
            <person name="Joh K."/>
        </authorList>
    </citation>
    <scope>NUCLEOTIDE SEQUENCE [LARGE SCALE GENOMIC DNA]</scope>
    <source>
        <strain evidence="2 3">HMF3257</strain>
    </source>
</reference>
<feature type="compositionally biased region" description="Basic and acidic residues" evidence="1">
    <location>
        <begin position="58"/>
        <end position="67"/>
    </location>
</feature>
<organism evidence="2 3">
    <name type="scientific">Spirosoma telluris</name>
    <dbReference type="NCBI Taxonomy" id="2183553"/>
    <lineage>
        <taxon>Bacteria</taxon>
        <taxon>Pseudomonadati</taxon>
        <taxon>Bacteroidota</taxon>
        <taxon>Cytophagia</taxon>
        <taxon>Cytophagales</taxon>
        <taxon>Cytophagaceae</taxon>
        <taxon>Spirosoma</taxon>
    </lineage>
</organism>
<accession>A0A327NP04</accession>
<dbReference type="AlphaFoldDB" id="A0A327NP04"/>
<evidence type="ECO:0000313" key="2">
    <source>
        <dbReference type="EMBL" id="RAI77131.1"/>
    </source>
</evidence>
<dbReference type="Proteomes" id="UP000249016">
    <property type="component" value="Unassembled WGS sequence"/>
</dbReference>
<evidence type="ECO:0000313" key="3">
    <source>
        <dbReference type="Proteomes" id="UP000249016"/>
    </source>
</evidence>
<name>A0A327NP04_9BACT</name>
<feature type="region of interest" description="Disordered" evidence="1">
    <location>
        <begin position="41"/>
        <end position="67"/>
    </location>
</feature>
<dbReference type="EMBL" id="QLII01000001">
    <property type="protein sequence ID" value="RAI77131.1"/>
    <property type="molecule type" value="Genomic_DNA"/>
</dbReference>
<protein>
    <submittedName>
        <fullName evidence="2">Uncharacterized protein</fullName>
    </submittedName>
</protein>